<dbReference type="InterPro" id="IPR011006">
    <property type="entry name" value="CheY-like_superfamily"/>
</dbReference>
<accession>A0A0R0A4T0</accession>
<evidence type="ECO:0000256" key="3">
    <source>
        <dbReference type="ARBA" id="ARBA00022553"/>
    </source>
</evidence>
<dbReference type="GO" id="GO:0005829">
    <property type="term" value="C:cytosol"/>
    <property type="evidence" value="ECO:0007669"/>
    <property type="project" value="TreeGrafter"/>
</dbReference>
<dbReference type="GO" id="GO:0000987">
    <property type="term" value="F:cis-regulatory region sequence-specific DNA binding"/>
    <property type="evidence" value="ECO:0007669"/>
    <property type="project" value="UniProtKB-ARBA"/>
</dbReference>
<feature type="DNA-binding region" description="OmpR/PhoB-type" evidence="9">
    <location>
        <begin position="160"/>
        <end position="259"/>
    </location>
</feature>
<dbReference type="SUPFAM" id="SSF52172">
    <property type="entry name" value="CheY-like"/>
    <property type="match status" value="1"/>
</dbReference>
<dbReference type="InterPro" id="IPR036388">
    <property type="entry name" value="WH-like_DNA-bd_sf"/>
</dbReference>
<dbReference type="SMART" id="SM00448">
    <property type="entry name" value="REC"/>
    <property type="match status" value="1"/>
</dbReference>
<dbReference type="CDD" id="cd00383">
    <property type="entry name" value="trans_reg_C"/>
    <property type="match status" value="1"/>
</dbReference>
<keyword evidence="5" id="KW-0805">Transcription regulation</keyword>
<keyword evidence="6 9" id="KW-0238">DNA-binding</keyword>
<dbReference type="GO" id="GO:0032993">
    <property type="term" value="C:protein-DNA complex"/>
    <property type="evidence" value="ECO:0007669"/>
    <property type="project" value="TreeGrafter"/>
</dbReference>
<dbReference type="Pfam" id="PF00072">
    <property type="entry name" value="Response_reg"/>
    <property type="match status" value="1"/>
</dbReference>
<keyword evidence="7" id="KW-0804">Transcription</keyword>
<gene>
    <name evidence="12" type="ORF">ARC78_14545</name>
</gene>
<dbReference type="AlphaFoldDB" id="A0A0R0A4T0"/>
<dbReference type="Proteomes" id="UP000050836">
    <property type="component" value="Unassembled WGS sequence"/>
</dbReference>
<evidence type="ECO:0000313" key="12">
    <source>
        <dbReference type="EMBL" id="KRG39705.1"/>
    </source>
</evidence>
<dbReference type="PROSITE" id="PS51755">
    <property type="entry name" value="OMPR_PHOB"/>
    <property type="match status" value="1"/>
</dbReference>
<evidence type="ECO:0000256" key="7">
    <source>
        <dbReference type="ARBA" id="ARBA00023163"/>
    </source>
</evidence>
<evidence type="ECO:0000256" key="6">
    <source>
        <dbReference type="ARBA" id="ARBA00023125"/>
    </source>
</evidence>
<dbReference type="InterPro" id="IPR001867">
    <property type="entry name" value="OmpR/PhoB-type_DNA-bd"/>
</dbReference>
<comment type="subcellular location">
    <subcellularLocation>
        <location evidence="1">Cytoplasm</location>
    </subcellularLocation>
</comment>
<keyword evidence="4" id="KW-0902">Two-component regulatory system</keyword>
<dbReference type="PANTHER" id="PTHR48111:SF6">
    <property type="entry name" value="TRANSCRIPTIONAL REGULATORY PROTEIN CREB"/>
    <property type="match status" value="1"/>
</dbReference>
<keyword evidence="2" id="KW-0963">Cytoplasm</keyword>
<dbReference type="InterPro" id="IPR001789">
    <property type="entry name" value="Sig_transdc_resp-reg_receiver"/>
</dbReference>
<proteinExistence type="predicted"/>
<dbReference type="Pfam" id="PF00486">
    <property type="entry name" value="Trans_reg_C"/>
    <property type="match status" value="1"/>
</dbReference>
<evidence type="ECO:0000256" key="5">
    <source>
        <dbReference type="ARBA" id="ARBA00023015"/>
    </source>
</evidence>
<dbReference type="InterPro" id="IPR039420">
    <property type="entry name" value="WalR-like"/>
</dbReference>
<dbReference type="CDD" id="cd17574">
    <property type="entry name" value="REC_OmpR"/>
    <property type="match status" value="1"/>
</dbReference>
<evidence type="ECO:0000256" key="9">
    <source>
        <dbReference type="PROSITE-ProRule" id="PRU01091"/>
    </source>
</evidence>
<evidence type="ECO:0000256" key="2">
    <source>
        <dbReference type="ARBA" id="ARBA00022490"/>
    </source>
</evidence>
<dbReference type="Gene3D" id="3.40.50.2300">
    <property type="match status" value="1"/>
</dbReference>
<organism evidence="12 13">
    <name type="scientific">Stenotrophomonas pictorum JCM 9942</name>
    <dbReference type="NCBI Taxonomy" id="1236960"/>
    <lineage>
        <taxon>Bacteria</taxon>
        <taxon>Pseudomonadati</taxon>
        <taxon>Pseudomonadota</taxon>
        <taxon>Gammaproteobacteria</taxon>
        <taxon>Lysobacterales</taxon>
        <taxon>Lysobacteraceae</taxon>
        <taxon>Stenotrophomonas</taxon>
    </lineage>
</organism>
<feature type="domain" description="Response regulatory" evidence="10">
    <location>
        <begin position="34"/>
        <end position="147"/>
    </location>
</feature>
<dbReference type="GO" id="GO:0045893">
    <property type="term" value="P:positive regulation of DNA-templated transcription"/>
    <property type="evidence" value="ECO:0007669"/>
    <property type="project" value="UniProtKB-ARBA"/>
</dbReference>
<keyword evidence="13" id="KW-1185">Reference proteome</keyword>
<feature type="domain" description="OmpR/PhoB-type" evidence="11">
    <location>
        <begin position="160"/>
        <end position="259"/>
    </location>
</feature>
<dbReference type="NCBIfam" id="NF008296">
    <property type="entry name" value="PRK11083.1"/>
    <property type="match status" value="1"/>
</dbReference>
<name>A0A0R0A4T0_9GAMM</name>
<dbReference type="SMART" id="SM00862">
    <property type="entry name" value="Trans_reg_C"/>
    <property type="match status" value="1"/>
</dbReference>
<dbReference type="GO" id="GO:0000156">
    <property type="term" value="F:phosphorelay response regulator activity"/>
    <property type="evidence" value="ECO:0007669"/>
    <property type="project" value="TreeGrafter"/>
</dbReference>
<dbReference type="Gene3D" id="1.10.10.10">
    <property type="entry name" value="Winged helix-like DNA-binding domain superfamily/Winged helix DNA-binding domain"/>
    <property type="match status" value="1"/>
</dbReference>
<dbReference type="PANTHER" id="PTHR48111">
    <property type="entry name" value="REGULATOR OF RPOS"/>
    <property type="match status" value="1"/>
</dbReference>
<dbReference type="InterPro" id="IPR016032">
    <property type="entry name" value="Sig_transdc_resp-reg_C-effctor"/>
</dbReference>
<keyword evidence="3 8" id="KW-0597">Phosphoprotein</keyword>
<protein>
    <submittedName>
        <fullName evidence="12">Two-component system response regulator</fullName>
    </submittedName>
</protein>
<evidence type="ECO:0000313" key="13">
    <source>
        <dbReference type="Proteomes" id="UP000050836"/>
    </source>
</evidence>
<evidence type="ECO:0000256" key="4">
    <source>
        <dbReference type="ARBA" id="ARBA00023012"/>
    </source>
</evidence>
<evidence type="ECO:0000259" key="11">
    <source>
        <dbReference type="PROSITE" id="PS51755"/>
    </source>
</evidence>
<dbReference type="FunFam" id="3.40.50.2300:FF:000021">
    <property type="entry name" value="Two-component system response regulator KdpE"/>
    <property type="match status" value="1"/>
</dbReference>
<sequence length="259" mass="28147">MVAGMEGVAVIHRRSVRRGGGGGYAGHMSDQPARVLVVEDEAAIADTLLYALHSEGYLASHCTLGREALAQLRAGEADVVVLDVGLPDIGGFEVCRQLRTFSQVPVIFLTARNDEFDRVLGLELGADDYVAKPFSPRELVARVRARLRRAGPAVAATETSGWKQHGRFAIDGEGRRIRYGEGLLDLTRYEYALLAALLQRPGAILSRAQLMERGWDHASDSADRTVDTHVKTLRAKLRAAGVPGEPIRTHRGVGYALEV</sequence>
<comment type="caution">
    <text evidence="12">The sequence shown here is derived from an EMBL/GenBank/DDBJ whole genome shotgun (WGS) entry which is preliminary data.</text>
</comment>
<feature type="modified residue" description="4-aspartylphosphate" evidence="8">
    <location>
        <position position="83"/>
    </location>
</feature>
<dbReference type="GO" id="GO:0042802">
    <property type="term" value="F:identical protein binding"/>
    <property type="evidence" value="ECO:0007669"/>
    <property type="project" value="UniProtKB-ARBA"/>
</dbReference>
<evidence type="ECO:0000259" key="10">
    <source>
        <dbReference type="PROSITE" id="PS50110"/>
    </source>
</evidence>
<evidence type="ECO:0000256" key="8">
    <source>
        <dbReference type="PROSITE-ProRule" id="PRU00169"/>
    </source>
</evidence>
<dbReference type="SUPFAM" id="SSF46894">
    <property type="entry name" value="C-terminal effector domain of the bipartite response regulators"/>
    <property type="match status" value="1"/>
</dbReference>
<reference evidence="12 13" key="1">
    <citation type="submission" date="2015-10" db="EMBL/GenBank/DDBJ databases">
        <title>Genome sequencing and analysis of members of genus Stenotrophomonas.</title>
        <authorList>
            <person name="Patil P.P."/>
            <person name="Midha S."/>
            <person name="Patil P.B."/>
        </authorList>
    </citation>
    <scope>NUCLEOTIDE SEQUENCE [LARGE SCALE GENOMIC DNA]</scope>
    <source>
        <strain evidence="12 13">JCM 9942</strain>
    </source>
</reference>
<dbReference type="PROSITE" id="PS50110">
    <property type="entry name" value="RESPONSE_REGULATORY"/>
    <property type="match status" value="1"/>
</dbReference>
<evidence type="ECO:0000256" key="1">
    <source>
        <dbReference type="ARBA" id="ARBA00004496"/>
    </source>
</evidence>
<dbReference type="EMBL" id="LLXS01000044">
    <property type="protein sequence ID" value="KRG39705.1"/>
    <property type="molecule type" value="Genomic_DNA"/>
</dbReference>
<dbReference type="Gene3D" id="6.10.250.690">
    <property type="match status" value="1"/>
</dbReference>